<protein>
    <submittedName>
        <fullName evidence="1">Uncharacterized protein</fullName>
    </submittedName>
</protein>
<evidence type="ECO:0000313" key="2">
    <source>
        <dbReference type="Proteomes" id="UP001589627"/>
    </source>
</evidence>
<evidence type="ECO:0000313" key="1">
    <source>
        <dbReference type="EMBL" id="MFB9834787.1"/>
    </source>
</evidence>
<name>A0ABV5YK35_9ACTN</name>
<accession>A0ABV5YK35</accession>
<dbReference type="EMBL" id="JBHLZP010000159">
    <property type="protein sequence ID" value="MFB9834787.1"/>
    <property type="molecule type" value="Genomic_DNA"/>
</dbReference>
<sequence length="60" mass="6917">MSAVDMGRPRYEEPVVRVHECYALMENLDRTPGQKDDVFARLIAMRFRVAAYVGDEEVGR</sequence>
<organism evidence="1 2">
    <name type="scientific">Actinoallomurus acaciae</name>
    <dbReference type="NCBI Taxonomy" id="502577"/>
    <lineage>
        <taxon>Bacteria</taxon>
        <taxon>Bacillati</taxon>
        <taxon>Actinomycetota</taxon>
        <taxon>Actinomycetes</taxon>
        <taxon>Streptosporangiales</taxon>
        <taxon>Thermomonosporaceae</taxon>
        <taxon>Actinoallomurus</taxon>
    </lineage>
</organism>
<keyword evidence="2" id="KW-1185">Reference proteome</keyword>
<dbReference type="RefSeq" id="WP_378205063.1">
    <property type="nucleotide sequence ID" value="NZ_JBHLZP010000159.1"/>
</dbReference>
<proteinExistence type="predicted"/>
<dbReference type="Proteomes" id="UP001589627">
    <property type="component" value="Unassembled WGS sequence"/>
</dbReference>
<reference evidence="1 2" key="1">
    <citation type="submission" date="2024-09" db="EMBL/GenBank/DDBJ databases">
        <authorList>
            <person name="Sun Q."/>
            <person name="Mori K."/>
        </authorList>
    </citation>
    <scope>NUCLEOTIDE SEQUENCE [LARGE SCALE GENOMIC DNA]</scope>
    <source>
        <strain evidence="1 2">TBRC 0563</strain>
    </source>
</reference>
<gene>
    <name evidence="1" type="ORF">ACFFNX_21610</name>
</gene>
<comment type="caution">
    <text evidence="1">The sequence shown here is derived from an EMBL/GenBank/DDBJ whole genome shotgun (WGS) entry which is preliminary data.</text>
</comment>